<accession>A0A8S1MXA1</accession>
<proteinExistence type="predicted"/>
<evidence type="ECO:0000313" key="2">
    <source>
        <dbReference type="Proteomes" id="UP000688137"/>
    </source>
</evidence>
<organism evidence="1 2">
    <name type="scientific">Paramecium primaurelia</name>
    <dbReference type="NCBI Taxonomy" id="5886"/>
    <lineage>
        <taxon>Eukaryota</taxon>
        <taxon>Sar</taxon>
        <taxon>Alveolata</taxon>
        <taxon>Ciliophora</taxon>
        <taxon>Intramacronucleata</taxon>
        <taxon>Oligohymenophorea</taxon>
        <taxon>Peniculida</taxon>
        <taxon>Parameciidae</taxon>
        <taxon>Paramecium</taxon>
    </lineage>
</organism>
<dbReference type="GO" id="GO:0005739">
    <property type="term" value="C:mitochondrion"/>
    <property type="evidence" value="ECO:0007669"/>
    <property type="project" value="TreeGrafter"/>
</dbReference>
<evidence type="ECO:0008006" key="3">
    <source>
        <dbReference type="Google" id="ProtNLM"/>
    </source>
</evidence>
<dbReference type="InterPro" id="IPR002908">
    <property type="entry name" value="Frataxin/CyaY"/>
</dbReference>
<dbReference type="Proteomes" id="UP000688137">
    <property type="component" value="Unassembled WGS sequence"/>
</dbReference>
<dbReference type="PROSITE" id="PS50810">
    <property type="entry name" value="FRATAXIN_2"/>
    <property type="match status" value="1"/>
</dbReference>
<dbReference type="GO" id="GO:0004322">
    <property type="term" value="F:ferroxidase activity"/>
    <property type="evidence" value="ECO:0007669"/>
    <property type="project" value="TreeGrafter"/>
</dbReference>
<dbReference type="GO" id="GO:0008198">
    <property type="term" value="F:ferrous iron binding"/>
    <property type="evidence" value="ECO:0007669"/>
    <property type="project" value="TreeGrafter"/>
</dbReference>
<reference evidence="1" key="1">
    <citation type="submission" date="2021-01" db="EMBL/GenBank/DDBJ databases">
        <authorList>
            <consortium name="Genoscope - CEA"/>
            <person name="William W."/>
        </authorList>
    </citation>
    <scope>NUCLEOTIDE SEQUENCE</scope>
</reference>
<dbReference type="EMBL" id="CAJJDM010000070">
    <property type="protein sequence ID" value="CAD8082096.1"/>
    <property type="molecule type" value="Genomic_DNA"/>
</dbReference>
<dbReference type="GO" id="GO:0051537">
    <property type="term" value="F:2 iron, 2 sulfur cluster binding"/>
    <property type="evidence" value="ECO:0007669"/>
    <property type="project" value="TreeGrafter"/>
</dbReference>
<dbReference type="AlphaFoldDB" id="A0A8S1MXA1"/>
<protein>
    <recommendedName>
        <fullName evidence="3">Ferroxidase</fullName>
    </recommendedName>
</protein>
<evidence type="ECO:0000313" key="1">
    <source>
        <dbReference type="EMBL" id="CAD8082096.1"/>
    </source>
</evidence>
<dbReference type="GO" id="GO:0034986">
    <property type="term" value="F:iron chaperone activity"/>
    <property type="evidence" value="ECO:0007669"/>
    <property type="project" value="TreeGrafter"/>
</dbReference>
<dbReference type="GO" id="GO:0016226">
    <property type="term" value="P:iron-sulfur cluster assembly"/>
    <property type="evidence" value="ECO:0007669"/>
    <property type="project" value="InterPro"/>
</dbReference>
<dbReference type="PANTHER" id="PTHR16821:SF2">
    <property type="entry name" value="FRATAXIN, MITOCHONDRIAL"/>
    <property type="match status" value="1"/>
</dbReference>
<dbReference type="PANTHER" id="PTHR16821">
    <property type="entry name" value="FRATAXIN"/>
    <property type="match status" value="1"/>
</dbReference>
<comment type="caution">
    <text evidence="1">The sequence shown here is derived from an EMBL/GenBank/DDBJ whole genome shotgun (WGS) entry which is preliminary data.</text>
</comment>
<dbReference type="GO" id="GO:0006879">
    <property type="term" value="P:intracellular iron ion homeostasis"/>
    <property type="evidence" value="ECO:0007669"/>
    <property type="project" value="TreeGrafter"/>
</dbReference>
<keyword evidence="2" id="KW-1185">Reference proteome</keyword>
<dbReference type="NCBIfam" id="TIGR03421">
    <property type="entry name" value="FeS_CyaY"/>
    <property type="match status" value="1"/>
</dbReference>
<dbReference type="SMART" id="SM01219">
    <property type="entry name" value="Frataxin_Cyay"/>
    <property type="match status" value="1"/>
</dbReference>
<gene>
    <name evidence="1" type="ORF">PPRIM_AZ9-3.1.T0670082</name>
</gene>
<sequence length="107" mass="12641">MLRNLIFVHNSLLHISQNQVIFNQQLNDKIENFENVETSLSDGVLNIHLQNEKSFFINRQTPNKQLWYSSPISGPQRFNYLNGQWVNSKQVEIENQLFNEINLLLIK</sequence>
<dbReference type="GO" id="GO:0008199">
    <property type="term" value="F:ferric iron binding"/>
    <property type="evidence" value="ECO:0007669"/>
    <property type="project" value="InterPro"/>
</dbReference>
<dbReference type="Pfam" id="PF01491">
    <property type="entry name" value="Frataxin_Cyay"/>
    <property type="match status" value="1"/>
</dbReference>
<name>A0A8S1MXA1_PARPR</name>